<organism evidence="3 4">
    <name type="scientific">Coemansia aciculifera</name>
    <dbReference type="NCBI Taxonomy" id="417176"/>
    <lineage>
        <taxon>Eukaryota</taxon>
        <taxon>Fungi</taxon>
        <taxon>Fungi incertae sedis</taxon>
        <taxon>Zoopagomycota</taxon>
        <taxon>Kickxellomycotina</taxon>
        <taxon>Kickxellomycetes</taxon>
        <taxon>Kickxellales</taxon>
        <taxon>Kickxellaceae</taxon>
        <taxon>Coemansia</taxon>
    </lineage>
</organism>
<feature type="compositionally biased region" description="Pro residues" evidence="1">
    <location>
        <begin position="83"/>
        <end position="97"/>
    </location>
</feature>
<dbReference type="SUPFAM" id="SSF56112">
    <property type="entry name" value="Protein kinase-like (PK-like)"/>
    <property type="match status" value="1"/>
</dbReference>
<dbReference type="InterPro" id="IPR051678">
    <property type="entry name" value="AGP_Transferase"/>
</dbReference>
<comment type="caution">
    <text evidence="3">The sequence shown here is derived from an EMBL/GenBank/DDBJ whole genome shotgun (WGS) entry which is preliminary data.</text>
</comment>
<feature type="compositionally biased region" description="Polar residues" evidence="1">
    <location>
        <begin position="1"/>
        <end position="17"/>
    </location>
</feature>
<dbReference type="PANTHER" id="PTHR21310">
    <property type="entry name" value="AMINOGLYCOSIDE PHOSPHOTRANSFERASE-RELATED-RELATED"/>
    <property type="match status" value="1"/>
</dbReference>
<gene>
    <name evidence="3" type="ORF">GGH94_001826</name>
</gene>
<dbReference type="InterPro" id="IPR002575">
    <property type="entry name" value="Aminoglycoside_PTrfase"/>
</dbReference>
<dbReference type="InterPro" id="IPR011009">
    <property type="entry name" value="Kinase-like_dom_sf"/>
</dbReference>
<feature type="region of interest" description="Disordered" evidence="1">
    <location>
        <begin position="65"/>
        <end position="107"/>
    </location>
</feature>
<protein>
    <recommendedName>
        <fullName evidence="2">Aminoglycoside phosphotransferase domain-containing protein</fullName>
    </recommendedName>
</protein>
<evidence type="ECO:0000313" key="3">
    <source>
        <dbReference type="EMBL" id="KAJ2866051.1"/>
    </source>
</evidence>
<evidence type="ECO:0000259" key="2">
    <source>
        <dbReference type="Pfam" id="PF01636"/>
    </source>
</evidence>
<dbReference type="PANTHER" id="PTHR21310:SF13">
    <property type="entry name" value="AMINOGLYCOSIDE PHOSPHOTRANSFERASE DOMAIN-CONTAINING PROTEIN"/>
    <property type="match status" value="1"/>
</dbReference>
<proteinExistence type="predicted"/>
<evidence type="ECO:0000256" key="1">
    <source>
        <dbReference type="SAM" id="MobiDB-lite"/>
    </source>
</evidence>
<feature type="region of interest" description="Disordered" evidence="1">
    <location>
        <begin position="1"/>
        <end position="21"/>
    </location>
</feature>
<reference evidence="3" key="1">
    <citation type="submission" date="2022-07" db="EMBL/GenBank/DDBJ databases">
        <title>Phylogenomic reconstructions and comparative analyses of Kickxellomycotina fungi.</title>
        <authorList>
            <person name="Reynolds N.K."/>
            <person name="Stajich J.E."/>
            <person name="Barry K."/>
            <person name="Grigoriev I.V."/>
            <person name="Crous P."/>
            <person name="Smith M.E."/>
        </authorList>
    </citation>
    <scope>NUCLEOTIDE SEQUENCE</scope>
    <source>
        <strain evidence="3">RSA 476</strain>
    </source>
</reference>
<dbReference type="Pfam" id="PF01636">
    <property type="entry name" value="APH"/>
    <property type="match status" value="1"/>
</dbReference>
<feature type="domain" description="Aminoglycoside phosphotransferase" evidence="2">
    <location>
        <begin position="268"/>
        <end position="498"/>
    </location>
</feature>
<accession>A0A9W8IK29</accession>
<dbReference type="AlphaFoldDB" id="A0A9W8IK29"/>
<keyword evidence="4" id="KW-1185">Reference proteome</keyword>
<dbReference type="EMBL" id="JANBUY010000046">
    <property type="protein sequence ID" value="KAJ2866051.1"/>
    <property type="molecule type" value="Genomic_DNA"/>
</dbReference>
<name>A0A9W8IK29_9FUNG</name>
<feature type="region of interest" description="Disordered" evidence="1">
    <location>
        <begin position="161"/>
        <end position="180"/>
    </location>
</feature>
<sequence>MDPMSSAVQRSRVTRSSKAGEVDYNTADYLDAFSSIDRSIRDLIDGHQPVRSACREPRTAKVGHASALLSVKRSASRTSFPSPLSPRKPPATPPAPSRPVGDDDEGGDEAAAVAFLCSGLPHYEGPTPIYYSNLNTALDAYYRATRNHLRLDDFGTAFASEDDGEEEHVPEAAWDIPRPPRPSTATAAFTLLSPQTLAGSPRDAGLSTYEGWIDFEELQAAVNAALLTSDADSSTTYSIGRRTETDYMVFYAIESNASRPIDTTDDSADGGWAVQIPKPSVPQDVFESEVISLAYVGENTKLPVAQVLAYDFSSINPVGVPYAIVSRMPGESLTMHWHSLRSRQKRKVLDQIADFIVQLSELQFPLIGSLVAGDGELVIGPLLDARQSEPGYAQSTRLNLYGPFSSTSAYYRAMITASLDALKVLESADDSSSSEPSLDQIELETYSLLADRFVVSKYDNGPFVLMPENFDLHHFVFDRRTCRLTGVVDWTYSSVRPFVTLIQPPSFTFDDTPRWEPHLLNARMAYRRNLVRYRQWFMSGLQKRAWAALGKEKSKELAQLVCTGYWRYKFESEICENVQYSNPWTFRAIWEHLHPNEEYAVWFATARSKSPTL</sequence>
<evidence type="ECO:0000313" key="4">
    <source>
        <dbReference type="Proteomes" id="UP001140074"/>
    </source>
</evidence>
<dbReference type="Proteomes" id="UP001140074">
    <property type="component" value="Unassembled WGS sequence"/>
</dbReference>